<evidence type="ECO:0000313" key="2">
    <source>
        <dbReference type="EMBL" id="CAB4949675.1"/>
    </source>
</evidence>
<gene>
    <name evidence="1" type="ORF">UFOPK3268_00641</name>
    <name evidence="2" type="ORF">UFOPK3752_01574</name>
    <name evidence="3" type="ORF">UFOPK4150_01289</name>
</gene>
<dbReference type="EMBL" id="CAFBPU010000024">
    <property type="protein sequence ID" value="CAB5033825.1"/>
    <property type="molecule type" value="Genomic_DNA"/>
</dbReference>
<proteinExistence type="predicted"/>
<evidence type="ECO:0000313" key="3">
    <source>
        <dbReference type="EMBL" id="CAB5033825.1"/>
    </source>
</evidence>
<protein>
    <submittedName>
        <fullName evidence="1">Unannotated protein</fullName>
    </submittedName>
</protein>
<sequence>MAQSVSPPGWPREVRPPDVADWQEGALSWLLDQCPPDYRAHEVLRRHPLVIARFAAHHVEAALVGARAAYAGARRELGEHVAPEVLDSALRALEAEGARLARTARAVALVEEALHGSRWRPRLN</sequence>
<name>A0A6J7BW85_9ZZZZ</name>
<accession>A0A6J7BW85</accession>
<reference evidence="1" key="1">
    <citation type="submission" date="2020-05" db="EMBL/GenBank/DDBJ databases">
        <authorList>
            <person name="Chiriac C."/>
            <person name="Salcher M."/>
            <person name="Ghai R."/>
            <person name="Kavagutti S V."/>
        </authorList>
    </citation>
    <scope>NUCLEOTIDE SEQUENCE</scope>
</reference>
<dbReference type="EMBL" id="CAFBIZ010000063">
    <property type="protein sequence ID" value="CAB4848618.1"/>
    <property type="molecule type" value="Genomic_DNA"/>
</dbReference>
<organism evidence="1">
    <name type="scientific">freshwater metagenome</name>
    <dbReference type="NCBI Taxonomy" id="449393"/>
    <lineage>
        <taxon>unclassified sequences</taxon>
        <taxon>metagenomes</taxon>
        <taxon>ecological metagenomes</taxon>
    </lineage>
</organism>
<dbReference type="EMBL" id="CAFBND010000070">
    <property type="protein sequence ID" value="CAB4949675.1"/>
    <property type="molecule type" value="Genomic_DNA"/>
</dbReference>
<dbReference type="AlphaFoldDB" id="A0A6J7BW85"/>
<evidence type="ECO:0000313" key="1">
    <source>
        <dbReference type="EMBL" id="CAB4848618.1"/>
    </source>
</evidence>